<dbReference type="AlphaFoldDB" id="A0A6M3IRD7"/>
<reference evidence="1" key="1">
    <citation type="submission" date="2020-03" db="EMBL/GenBank/DDBJ databases">
        <title>The deep terrestrial virosphere.</title>
        <authorList>
            <person name="Holmfeldt K."/>
            <person name="Nilsson E."/>
            <person name="Simone D."/>
            <person name="Lopez-Fernandez M."/>
            <person name="Wu X."/>
            <person name="de Brujin I."/>
            <person name="Lundin D."/>
            <person name="Andersson A."/>
            <person name="Bertilsson S."/>
            <person name="Dopson M."/>
        </authorList>
    </citation>
    <scope>NUCLEOTIDE SEQUENCE</scope>
    <source>
        <strain evidence="1">MM415B01253</strain>
    </source>
</reference>
<dbReference type="EMBL" id="MT141378">
    <property type="protein sequence ID" value="QJA59627.1"/>
    <property type="molecule type" value="Genomic_DNA"/>
</dbReference>
<proteinExistence type="predicted"/>
<protein>
    <submittedName>
        <fullName evidence="1">Uncharacterized protein</fullName>
    </submittedName>
</protein>
<evidence type="ECO:0000313" key="1">
    <source>
        <dbReference type="EMBL" id="QJA59627.1"/>
    </source>
</evidence>
<gene>
    <name evidence="1" type="ORF">MM415B01253_0001</name>
</gene>
<accession>A0A6M3IRD7</accession>
<sequence length="76" mass="8506">MANDNGDKKEPKYCPYLDRACIEGECALYSEMMRSTSGLIEKFGMCAISSMVLILSELNAKTQSPKPMIEFSKGFR</sequence>
<name>A0A6M3IRD7_9ZZZZ</name>
<organism evidence="1">
    <name type="scientific">viral metagenome</name>
    <dbReference type="NCBI Taxonomy" id="1070528"/>
    <lineage>
        <taxon>unclassified sequences</taxon>
        <taxon>metagenomes</taxon>
        <taxon>organismal metagenomes</taxon>
    </lineage>
</organism>